<protein>
    <submittedName>
        <fullName evidence="1">Uncharacterized protein</fullName>
    </submittedName>
</protein>
<keyword evidence="2" id="KW-1185">Reference proteome</keyword>
<accession>A0A6M4ATB3</accession>
<proteinExistence type="predicted"/>
<reference evidence="1 2" key="1">
    <citation type="submission" date="2020-01" db="EMBL/GenBank/DDBJ databases">
        <title>Sphingomonas sp. strain CSW-10.</title>
        <authorList>
            <person name="Chen W.-M."/>
        </authorList>
    </citation>
    <scope>NUCLEOTIDE SEQUENCE [LARGE SCALE GENOMIC DNA]</scope>
    <source>
        <strain evidence="1 2">CSW-10</strain>
    </source>
</reference>
<evidence type="ECO:0000313" key="1">
    <source>
        <dbReference type="EMBL" id="QJQ32285.1"/>
    </source>
</evidence>
<dbReference type="EMBL" id="CP053015">
    <property type="protein sequence ID" value="QJQ32285.1"/>
    <property type="molecule type" value="Genomic_DNA"/>
</dbReference>
<dbReference type="Proteomes" id="UP000503018">
    <property type="component" value="Chromosome"/>
</dbReference>
<evidence type="ECO:0000313" key="2">
    <source>
        <dbReference type="Proteomes" id="UP000503018"/>
    </source>
</evidence>
<gene>
    <name evidence="1" type="ORF">GV829_07320</name>
</gene>
<dbReference type="KEGG" id="slan:GV829_07320"/>
<sequence>MKMFHINNHTQIPLFVYYGEQHEDNLIATLSCCDLGIHSFNADAFIGINVCAHCGQVDAIFELFASEREDNAGAIYTLINIENVREFAGCKTAEECERVADVIVSGIALAA</sequence>
<organism evidence="1 2">
    <name type="scientific">Sphingomonas lacunae</name>
    <dbReference type="NCBI Taxonomy" id="2698828"/>
    <lineage>
        <taxon>Bacteria</taxon>
        <taxon>Pseudomonadati</taxon>
        <taxon>Pseudomonadota</taxon>
        <taxon>Alphaproteobacteria</taxon>
        <taxon>Sphingomonadales</taxon>
        <taxon>Sphingomonadaceae</taxon>
        <taxon>Sphingomonas</taxon>
    </lineage>
</organism>
<name>A0A6M4ATB3_9SPHN</name>
<dbReference type="RefSeq" id="WP_169945379.1">
    <property type="nucleotide sequence ID" value="NZ_CP053015.1"/>
</dbReference>
<dbReference type="AlphaFoldDB" id="A0A6M4ATB3"/>